<keyword evidence="3 5" id="KW-1133">Transmembrane helix</keyword>
<feature type="transmembrane region" description="Helical" evidence="5">
    <location>
        <begin position="163"/>
        <end position="182"/>
    </location>
</feature>
<dbReference type="Proteomes" id="UP001549098">
    <property type="component" value="Unassembled WGS sequence"/>
</dbReference>
<feature type="transmembrane region" description="Helical" evidence="5">
    <location>
        <begin position="20"/>
        <end position="42"/>
    </location>
</feature>
<feature type="domain" description="Ferric oxidoreductase" evidence="6">
    <location>
        <begin position="26"/>
        <end position="146"/>
    </location>
</feature>
<dbReference type="EMBL" id="JBEPLV010000002">
    <property type="protein sequence ID" value="MET3545910.1"/>
    <property type="molecule type" value="Genomic_DNA"/>
</dbReference>
<feature type="transmembrane region" description="Helical" evidence="5">
    <location>
        <begin position="131"/>
        <end position="151"/>
    </location>
</feature>
<evidence type="ECO:0000313" key="8">
    <source>
        <dbReference type="Proteomes" id="UP001549098"/>
    </source>
</evidence>
<keyword evidence="2 5" id="KW-0812">Transmembrane</keyword>
<evidence type="ECO:0000256" key="3">
    <source>
        <dbReference type="ARBA" id="ARBA00022989"/>
    </source>
</evidence>
<organism evidence="7 8">
    <name type="scientific">Paenibacillus favisporus</name>
    <dbReference type="NCBI Taxonomy" id="221028"/>
    <lineage>
        <taxon>Bacteria</taxon>
        <taxon>Bacillati</taxon>
        <taxon>Bacillota</taxon>
        <taxon>Bacilli</taxon>
        <taxon>Bacillales</taxon>
        <taxon>Paenibacillaceae</taxon>
        <taxon>Paenibacillus</taxon>
    </lineage>
</organism>
<dbReference type="RefSeq" id="WP_354497105.1">
    <property type="nucleotide sequence ID" value="NZ_JBEPLV010000002.1"/>
</dbReference>
<evidence type="ECO:0000256" key="4">
    <source>
        <dbReference type="ARBA" id="ARBA00023136"/>
    </source>
</evidence>
<dbReference type="Pfam" id="PF01794">
    <property type="entry name" value="Ferric_reduct"/>
    <property type="match status" value="1"/>
</dbReference>
<keyword evidence="8" id="KW-1185">Reference proteome</keyword>
<evidence type="ECO:0000313" key="7">
    <source>
        <dbReference type="EMBL" id="MET3545910.1"/>
    </source>
</evidence>
<dbReference type="InterPro" id="IPR013130">
    <property type="entry name" value="Fe3_Rdtase_TM_dom"/>
</dbReference>
<protein>
    <submittedName>
        <fullName evidence="7">Sulfoxide reductase heme-binding subunit YedZ</fullName>
    </submittedName>
</protein>
<accession>A0ABV2F2C7</accession>
<evidence type="ECO:0000256" key="1">
    <source>
        <dbReference type="ARBA" id="ARBA00004141"/>
    </source>
</evidence>
<gene>
    <name evidence="7" type="ORF">ABID47_002521</name>
</gene>
<evidence type="ECO:0000256" key="5">
    <source>
        <dbReference type="SAM" id="Phobius"/>
    </source>
</evidence>
<proteinExistence type="predicted"/>
<keyword evidence="4 5" id="KW-0472">Membrane</keyword>
<sequence>MMAVFHHFGSSISQILSVWVTTRAAGLTSYMLLFASIAAGLLQGSAWAKGPVKAKLNMVHQWCGWFGLLFGMAHGLVLLFDRYVGYSLADLLIPFKASGDRLWMGLGILSLYLMLLLIISSDLMKKLGKKAWRLIHFLAMPTYLMALVHGIMLGTDSRQAPVIVLYAVTGVTVLILLLNRIAATRRKGGGRMIVVQEGGKTRIKQIPSSR</sequence>
<evidence type="ECO:0000256" key="2">
    <source>
        <dbReference type="ARBA" id="ARBA00022692"/>
    </source>
</evidence>
<feature type="transmembrane region" description="Helical" evidence="5">
    <location>
        <begin position="101"/>
        <end position="119"/>
    </location>
</feature>
<evidence type="ECO:0000259" key="6">
    <source>
        <dbReference type="Pfam" id="PF01794"/>
    </source>
</evidence>
<name>A0ABV2F2C7_9BACL</name>
<comment type="subcellular location">
    <subcellularLocation>
        <location evidence="1">Membrane</location>
        <topology evidence="1">Multi-pass membrane protein</topology>
    </subcellularLocation>
</comment>
<feature type="transmembrane region" description="Helical" evidence="5">
    <location>
        <begin position="62"/>
        <end position="81"/>
    </location>
</feature>
<comment type="caution">
    <text evidence="7">The sequence shown here is derived from an EMBL/GenBank/DDBJ whole genome shotgun (WGS) entry which is preliminary data.</text>
</comment>
<reference evidence="7 8" key="1">
    <citation type="submission" date="2024-06" db="EMBL/GenBank/DDBJ databases">
        <title>Genomic Encyclopedia of Type Strains, Phase IV (KMG-IV): sequencing the most valuable type-strain genomes for metagenomic binning, comparative biology and taxonomic classification.</title>
        <authorList>
            <person name="Goeker M."/>
        </authorList>
    </citation>
    <scope>NUCLEOTIDE SEQUENCE [LARGE SCALE GENOMIC DNA]</scope>
    <source>
        <strain evidence="7 8">DSM 17253</strain>
    </source>
</reference>